<protein>
    <submittedName>
        <fullName evidence="1">Uncharacterized protein</fullName>
    </submittedName>
</protein>
<comment type="caution">
    <text evidence="1">The sequence shown here is derived from an EMBL/GenBank/DDBJ whole genome shotgun (WGS) entry which is preliminary data.</text>
</comment>
<keyword evidence="2" id="KW-1185">Reference proteome</keyword>
<organism evidence="1 2">
    <name type="scientific">Choanephora cucurbitarum</name>
    <dbReference type="NCBI Taxonomy" id="101091"/>
    <lineage>
        <taxon>Eukaryota</taxon>
        <taxon>Fungi</taxon>
        <taxon>Fungi incertae sedis</taxon>
        <taxon>Mucoromycota</taxon>
        <taxon>Mucoromycotina</taxon>
        <taxon>Mucoromycetes</taxon>
        <taxon>Mucorales</taxon>
        <taxon>Mucorineae</taxon>
        <taxon>Choanephoraceae</taxon>
        <taxon>Choanephoroideae</taxon>
        <taxon>Choanephora</taxon>
    </lineage>
</organism>
<name>A0A1C7MTL3_9FUNG</name>
<reference evidence="1 2" key="1">
    <citation type="submission" date="2016-03" db="EMBL/GenBank/DDBJ databases">
        <title>Choanephora cucurbitarum.</title>
        <authorList>
            <person name="Min B."/>
            <person name="Park H."/>
            <person name="Park J.-H."/>
            <person name="Shin H.-D."/>
            <person name="Choi I.-G."/>
        </authorList>
    </citation>
    <scope>NUCLEOTIDE SEQUENCE [LARGE SCALE GENOMIC DNA]</scope>
    <source>
        <strain evidence="1 2">KUS-F28377</strain>
    </source>
</reference>
<proteinExistence type="predicted"/>
<evidence type="ECO:0000313" key="2">
    <source>
        <dbReference type="Proteomes" id="UP000093000"/>
    </source>
</evidence>
<gene>
    <name evidence="1" type="ORF">A0J61_11759</name>
</gene>
<evidence type="ECO:0000313" key="1">
    <source>
        <dbReference type="EMBL" id="OBZ80192.1"/>
    </source>
</evidence>
<feature type="non-terminal residue" evidence="1">
    <location>
        <position position="1"/>
    </location>
</feature>
<dbReference type="InParanoid" id="A0A1C7MTL3"/>
<dbReference type="EMBL" id="LUGH01002441">
    <property type="protein sequence ID" value="OBZ80192.1"/>
    <property type="molecule type" value="Genomic_DNA"/>
</dbReference>
<dbReference type="Proteomes" id="UP000093000">
    <property type="component" value="Unassembled WGS sequence"/>
</dbReference>
<accession>A0A1C7MTL3</accession>
<dbReference type="OrthoDB" id="2289822at2759"/>
<dbReference type="AlphaFoldDB" id="A0A1C7MTL3"/>
<sequence>TYKVVWYVCKIVCCFEFLLDKSPNGVPSHSVLGEVFESCNRQSVSLMPEVKKAASTRKNLVAFDARDLASPVSLLKEVKSVENGRVLVSPILKVI</sequence>